<evidence type="ECO:0000256" key="4">
    <source>
        <dbReference type="ARBA" id="ARBA00022553"/>
    </source>
</evidence>
<dbReference type="Proteomes" id="UP000694553">
    <property type="component" value="Unassembled WGS sequence"/>
</dbReference>
<dbReference type="Pfam" id="PF00595">
    <property type="entry name" value="PDZ"/>
    <property type="match status" value="1"/>
</dbReference>
<reference evidence="9" key="2">
    <citation type="submission" date="2025-08" db="UniProtKB">
        <authorList>
            <consortium name="Ensembl"/>
        </authorList>
    </citation>
    <scope>IDENTIFICATION</scope>
</reference>
<dbReference type="PROSITE" id="PS51860">
    <property type="entry name" value="REM_1"/>
    <property type="match status" value="1"/>
</dbReference>
<dbReference type="InterPro" id="IPR047902">
    <property type="entry name" value="RHPN2_BRO1"/>
</dbReference>
<evidence type="ECO:0000256" key="3">
    <source>
        <dbReference type="ARBA" id="ARBA00022490"/>
    </source>
</evidence>
<dbReference type="Ensembl" id="ENSCMUT00000009104.2">
    <property type="protein sequence ID" value="ENSCMUP00000008464.2"/>
    <property type="gene ID" value="ENSCMUG00000005471.2"/>
</dbReference>
<name>A0A8C3DLK6_CORMO</name>
<keyword evidence="3" id="KW-0963">Cytoplasm</keyword>
<evidence type="ECO:0000313" key="10">
    <source>
        <dbReference type="Proteomes" id="UP000694553"/>
    </source>
</evidence>
<dbReference type="PROSITE" id="PS50106">
    <property type="entry name" value="PDZ"/>
    <property type="match status" value="1"/>
</dbReference>
<dbReference type="OMA" id="QAQENVF"/>
<accession>A0A8U7NJ68</accession>
<feature type="region of interest" description="Disordered" evidence="8">
    <location>
        <begin position="1"/>
        <end position="149"/>
    </location>
</feature>
<protein>
    <recommendedName>
        <fullName evidence="6">Rhophilin-2</fullName>
    </recommendedName>
    <alternativeName>
        <fullName evidence="7">GTP-Rho-binding protein 2</fullName>
    </alternativeName>
</protein>
<dbReference type="FunFam" id="1.25.40.280:FF:000003">
    <property type="entry name" value="RHPN1 isoform 1"/>
    <property type="match status" value="1"/>
</dbReference>
<dbReference type="InterPro" id="IPR049603">
    <property type="entry name" value="Rhophilin-2_HR1"/>
</dbReference>
<organism evidence="9 10">
    <name type="scientific">Corvus moneduloides</name>
    <name type="common">New Caledonian crow</name>
    <dbReference type="NCBI Taxonomy" id="1196302"/>
    <lineage>
        <taxon>Eukaryota</taxon>
        <taxon>Metazoa</taxon>
        <taxon>Chordata</taxon>
        <taxon>Craniata</taxon>
        <taxon>Vertebrata</taxon>
        <taxon>Euteleostomi</taxon>
        <taxon>Archelosauria</taxon>
        <taxon>Archosauria</taxon>
        <taxon>Dinosauria</taxon>
        <taxon>Saurischia</taxon>
        <taxon>Theropoda</taxon>
        <taxon>Coelurosauria</taxon>
        <taxon>Aves</taxon>
        <taxon>Neognathae</taxon>
        <taxon>Neoaves</taxon>
        <taxon>Telluraves</taxon>
        <taxon>Australaves</taxon>
        <taxon>Passeriformes</taxon>
        <taxon>Corvoidea</taxon>
        <taxon>Corvidae</taxon>
        <taxon>Corvus</taxon>
    </lineage>
</organism>
<proteinExistence type="inferred from homology"/>
<dbReference type="FunFam" id="2.30.42.10:FF:000160">
    <property type="entry name" value="RHPN1 isoform 1"/>
    <property type="match status" value="1"/>
</dbReference>
<keyword evidence="10" id="KW-1185">Reference proteome</keyword>
<evidence type="ECO:0000256" key="8">
    <source>
        <dbReference type="SAM" id="MobiDB-lite"/>
    </source>
</evidence>
<reference evidence="9" key="3">
    <citation type="submission" date="2025-09" db="UniProtKB">
        <authorList>
            <consortium name="Ensembl"/>
        </authorList>
    </citation>
    <scope>IDENTIFICATION</scope>
</reference>
<evidence type="ECO:0000256" key="6">
    <source>
        <dbReference type="ARBA" id="ARBA00044090"/>
    </source>
</evidence>
<evidence type="ECO:0000256" key="1">
    <source>
        <dbReference type="ARBA" id="ARBA00004496"/>
    </source>
</evidence>
<reference evidence="10" key="1">
    <citation type="submission" date="2019-10" db="EMBL/GenBank/DDBJ databases">
        <title>Corvus moneduloides (New Caledonian crow) genome, bCorMon1, primary haplotype.</title>
        <authorList>
            <person name="Rutz C."/>
            <person name="Fungtammasan C."/>
            <person name="Mountcastle J."/>
            <person name="Formenti G."/>
            <person name="Chow W."/>
            <person name="Howe K."/>
            <person name="Steele M.P."/>
            <person name="Fernandes J."/>
            <person name="Gilbert M.T.P."/>
            <person name="Fedrigo O."/>
            <person name="Jarvis E.D."/>
            <person name="Gemmell N."/>
        </authorList>
    </citation>
    <scope>NUCLEOTIDE SEQUENCE [LARGE SCALE GENOMIC DNA]</scope>
</reference>
<gene>
    <name evidence="9" type="primary">RHPN2</name>
</gene>
<evidence type="ECO:0000256" key="7">
    <source>
        <dbReference type="ARBA" id="ARBA00044320"/>
    </source>
</evidence>
<dbReference type="InterPro" id="IPR036034">
    <property type="entry name" value="PDZ_sf"/>
</dbReference>
<feature type="compositionally biased region" description="Basic and acidic residues" evidence="8">
    <location>
        <begin position="61"/>
        <end position="78"/>
    </location>
</feature>
<evidence type="ECO:0000256" key="5">
    <source>
        <dbReference type="ARBA" id="ARBA00023054"/>
    </source>
</evidence>
<dbReference type="SUPFAM" id="SSF46585">
    <property type="entry name" value="HR1 repeat"/>
    <property type="match status" value="1"/>
</dbReference>
<dbReference type="GO" id="GO:0051497">
    <property type="term" value="P:negative regulation of stress fiber assembly"/>
    <property type="evidence" value="ECO:0007669"/>
    <property type="project" value="TreeGrafter"/>
</dbReference>
<dbReference type="Pfam" id="PF03097">
    <property type="entry name" value="BRO1"/>
    <property type="match status" value="1"/>
</dbReference>
<dbReference type="SUPFAM" id="SSF50156">
    <property type="entry name" value="PDZ domain-like"/>
    <property type="match status" value="1"/>
</dbReference>
<dbReference type="InterPro" id="IPR038499">
    <property type="entry name" value="BRO1_sf"/>
</dbReference>
<comment type="subcellular location">
    <subcellularLocation>
        <location evidence="1">Cytoplasm</location>
    </subcellularLocation>
</comment>
<dbReference type="FunFam" id="1.10.287.160:FF:000007">
    <property type="entry name" value="Rhophilin-2"/>
    <property type="match status" value="1"/>
</dbReference>
<dbReference type="Gene3D" id="1.10.287.160">
    <property type="entry name" value="HR1 repeat"/>
    <property type="match status" value="1"/>
</dbReference>
<dbReference type="InterPro" id="IPR047138">
    <property type="entry name" value="RHPN1_2"/>
</dbReference>
<dbReference type="CDD" id="cd11634">
    <property type="entry name" value="HR1_Rhophilin-2"/>
    <property type="match status" value="1"/>
</dbReference>
<keyword evidence="5" id="KW-0175">Coiled coil</keyword>
<dbReference type="GO" id="GO:0007165">
    <property type="term" value="P:signal transduction"/>
    <property type="evidence" value="ECO:0007669"/>
    <property type="project" value="InterPro"/>
</dbReference>
<comment type="similarity">
    <text evidence="2">Belongs to the RHPN family.</text>
</comment>
<dbReference type="SMART" id="SM00228">
    <property type="entry name" value="PDZ"/>
    <property type="match status" value="1"/>
</dbReference>
<dbReference type="InterPro" id="IPR011072">
    <property type="entry name" value="HR1_rho-bd"/>
</dbReference>
<dbReference type="GO" id="GO:0005737">
    <property type="term" value="C:cytoplasm"/>
    <property type="evidence" value="ECO:0007669"/>
    <property type="project" value="UniProtKB-SubCell"/>
</dbReference>
<sequence length="871" mass="96459">MNEPALRGSHPRGTSSTQGGPQGKLVAALRCRRQAGQRGKPRGSAGRRAVPSRQPARLRHAPVEHDRRAEKERAELPPRSEALGSALSQPQPPPVSERGEPQPLRRGFYRKWPGGRCNDLDRTTGRRRSSAVGWGSSSPPPPEVGLGGAVGQWRHFLGVAASTGRARLAGAVEGRPAGRLAHPPARPEMTDALLSRGCQAAEPAGDGYFRKGCNPLAETGRSKLQNQRAVLNQQILRAVRMRAGAENLLRATTNNKVREQVLLELSFVNSDLQILKEELEGLNISVEVYQNAEETFSIPLVPLGLKETKDVDFSLPLKDFILEHYSEDSSEYEDEIADLMDLRQACRTPSRDEAGIEMLISYFLQLGYVENRFFPPTRHIGVLFTWYDSFTGVPVCQQNLLLEKASVLFNIGALYTQIATRCNRQTQAGLENAVDAFQKAAGVLSYLKETFTHTPSYDMSPAMLNVLVKMMLAQAQECVFEQIGLSGIRNEFFTLVKMTQEVAKVGEVYMLVNIAMNQEPVKENIPYSWSKLAQIKSDHYKALAHYFIATILCDHELQPSDDKDQQEKALSQLYDCVPEGLMVLAVLKDKVQRKQLGKAHLRKAIVYHEEALRVCGLCKKLRNIEVLQEVLTAAHKRSLLKYAQQETEDDFLSLIQAPDILPKTEHKVGTIAPQFSKVKVKDFFHKLGPLTVFSAKQRWTAPRTIRLHNEVGELGFSLKGGSPVQVYCLDPVCSAASAGLKEGDYIVSIGGMDCKWLGVNEVLEKLKSVGKQPIELDVISCQDTAASLHSKSATYSMGMQKTYSLICLAMDEDKIDQTKKAPLKLPFLSWGTKNRQKAASTLCLPSAVAGSSQIKKKLSPFTLLNTESSLY</sequence>
<dbReference type="SMART" id="SM00742">
    <property type="entry name" value="Hr1"/>
    <property type="match status" value="1"/>
</dbReference>
<keyword evidence="4" id="KW-0597">Phosphoprotein</keyword>
<dbReference type="InterPro" id="IPR004328">
    <property type="entry name" value="BRO1_dom"/>
</dbReference>
<dbReference type="PROSITE" id="PS51180">
    <property type="entry name" value="BRO1"/>
    <property type="match status" value="1"/>
</dbReference>
<dbReference type="CDD" id="cd09249">
    <property type="entry name" value="BRO1_Rhophilin_2"/>
    <property type="match status" value="1"/>
</dbReference>
<dbReference type="Gene3D" id="1.25.40.280">
    <property type="entry name" value="alix/aip1 like domains"/>
    <property type="match status" value="1"/>
</dbReference>
<accession>A0A8C3DLK6</accession>
<dbReference type="CDD" id="cd06712">
    <property type="entry name" value="PDZ_rhophilin-like"/>
    <property type="match status" value="1"/>
</dbReference>
<dbReference type="SMART" id="SM01041">
    <property type="entry name" value="BRO1"/>
    <property type="match status" value="1"/>
</dbReference>
<feature type="compositionally biased region" description="Basic residues" evidence="8">
    <location>
        <begin position="30"/>
        <end position="41"/>
    </location>
</feature>
<evidence type="ECO:0000256" key="2">
    <source>
        <dbReference type="ARBA" id="ARBA00010369"/>
    </source>
</evidence>
<dbReference type="AlphaFoldDB" id="A0A8C3DLK6"/>
<dbReference type="Gene3D" id="2.30.42.10">
    <property type="match status" value="1"/>
</dbReference>
<dbReference type="InterPro" id="IPR001478">
    <property type="entry name" value="PDZ"/>
</dbReference>
<evidence type="ECO:0000313" key="9">
    <source>
        <dbReference type="Ensembl" id="ENSCMUP00000008464.2"/>
    </source>
</evidence>
<dbReference type="Pfam" id="PF02185">
    <property type="entry name" value="HR1"/>
    <property type="match status" value="1"/>
</dbReference>
<dbReference type="InterPro" id="IPR036274">
    <property type="entry name" value="HR1_rpt_sf"/>
</dbReference>
<dbReference type="PANTHER" id="PTHR23031">
    <property type="entry name" value="RHOPHILIN"/>
    <property type="match status" value="1"/>
</dbReference>
<dbReference type="PANTHER" id="PTHR23031:SF5">
    <property type="entry name" value="RHOPHILIN-2-RELATED"/>
    <property type="match status" value="1"/>
</dbReference>